<dbReference type="PRINTS" id="PR00851">
    <property type="entry name" value="XRODRMPGMNTB"/>
</dbReference>
<dbReference type="InterPro" id="IPR014001">
    <property type="entry name" value="Helicase_ATP-bd"/>
</dbReference>
<evidence type="ECO:0000256" key="5">
    <source>
        <dbReference type="ARBA" id="ARBA00022840"/>
    </source>
</evidence>
<organism evidence="13 14">
    <name type="scientific">Geochorda subterranea</name>
    <dbReference type="NCBI Taxonomy" id="3109564"/>
    <lineage>
        <taxon>Bacteria</taxon>
        <taxon>Bacillati</taxon>
        <taxon>Bacillota</taxon>
        <taxon>Limnochordia</taxon>
        <taxon>Limnochordales</taxon>
        <taxon>Geochordaceae</taxon>
        <taxon>Geochorda</taxon>
    </lineage>
</organism>
<dbReference type="RefSeq" id="WP_324669676.1">
    <property type="nucleotide sequence ID" value="NZ_CP141614.1"/>
</dbReference>
<keyword evidence="6" id="KW-0413">Isomerase</keyword>
<comment type="catalytic activity">
    <reaction evidence="9">
        <text>ATP + H2O = ADP + phosphate + H(+)</text>
        <dbReference type="Rhea" id="RHEA:13065"/>
        <dbReference type="ChEBI" id="CHEBI:15377"/>
        <dbReference type="ChEBI" id="CHEBI:15378"/>
        <dbReference type="ChEBI" id="CHEBI:30616"/>
        <dbReference type="ChEBI" id="CHEBI:43474"/>
        <dbReference type="ChEBI" id="CHEBI:456216"/>
        <dbReference type="EC" id="5.6.2.4"/>
    </reaction>
</comment>
<dbReference type="CDD" id="cd18789">
    <property type="entry name" value="SF2_C_XPB"/>
    <property type="match status" value="1"/>
</dbReference>
<dbReference type="PANTHER" id="PTHR11274:SF0">
    <property type="entry name" value="GENERAL TRANSCRIPTION AND DNA REPAIR FACTOR IIH HELICASE SUBUNIT XPB"/>
    <property type="match status" value="1"/>
</dbReference>
<keyword evidence="4 13" id="KW-0347">Helicase</keyword>
<dbReference type="InterPro" id="IPR027417">
    <property type="entry name" value="P-loop_NTPase"/>
</dbReference>
<gene>
    <name evidence="13" type="ORF">VLY81_03690</name>
</gene>
<dbReference type="SMART" id="SM00490">
    <property type="entry name" value="HELICc"/>
    <property type="match status" value="1"/>
</dbReference>
<dbReference type="PROSITE" id="PS51192">
    <property type="entry name" value="HELICASE_ATP_BIND_1"/>
    <property type="match status" value="1"/>
</dbReference>
<proteinExistence type="inferred from homology"/>
<evidence type="ECO:0000259" key="11">
    <source>
        <dbReference type="PROSITE" id="PS51192"/>
    </source>
</evidence>
<dbReference type="InterPro" id="IPR032830">
    <property type="entry name" value="XPB/Ssl2_N"/>
</dbReference>
<dbReference type="Pfam" id="PF04851">
    <property type="entry name" value="ResIII"/>
    <property type="match status" value="1"/>
</dbReference>
<dbReference type="Proteomes" id="UP001333102">
    <property type="component" value="Chromosome"/>
</dbReference>
<evidence type="ECO:0000256" key="4">
    <source>
        <dbReference type="ARBA" id="ARBA00022806"/>
    </source>
</evidence>
<evidence type="ECO:0000256" key="7">
    <source>
        <dbReference type="ARBA" id="ARBA00034617"/>
    </source>
</evidence>
<evidence type="ECO:0000313" key="14">
    <source>
        <dbReference type="Proteomes" id="UP001333102"/>
    </source>
</evidence>
<evidence type="ECO:0000313" key="13">
    <source>
        <dbReference type="EMBL" id="WRP15279.1"/>
    </source>
</evidence>
<keyword evidence="3" id="KW-0378">Hydrolase</keyword>
<keyword evidence="14" id="KW-1185">Reference proteome</keyword>
<protein>
    <recommendedName>
        <fullName evidence="8">DNA 3'-5' helicase</fullName>
        <ecNumber evidence="8">5.6.2.4</ecNumber>
    </recommendedName>
</protein>
<dbReference type="NCBIfam" id="NF045503">
    <property type="entry name" value="repair_heli_XPB"/>
    <property type="match status" value="1"/>
</dbReference>
<keyword evidence="5" id="KW-0067">ATP-binding</keyword>
<dbReference type="Gene3D" id="3.40.50.300">
    <property type="entry name" value="P-loop containing nucleotide triphosphate hydrolases"/>
    <property type="match status" value="2"/>
</dbReference>
<evidence type="ECO:0000256" key="2">
    <source>
        <dbReference type="ARBA" id="ARBA00022741"/>
    </source>
</evidence>
<feature type="domain" description="Helicase C-terminal" evidence="12">
    <location>
        <begin position="437"/>
        <end position="588"/>
    </location>
</feature>
<reference evidence="14" key="1">
    <citation type="submission" date="2023-12" db="EMBL/GenBank/DDBJ databases">
        <title>Novel isolates from deep terrestrial aquifers shed light on the physiology and ecology of the class Limnochordia.</title>
        <authorList>
            <person name="Karnachuk O.V."/>
            <person name="Lukina A.P."/>
            <person name="Avakyan M.R."/>
            <person name="Kadnikov V."/>
            <person name="Begmatov S."/>
            <person name="Beletsky A.V."/>
            <person name="Mardanov A.V."/>
            <person name="Ravin N.V."/>
        </authorList>
    </citation>
    <scope>NUCLEOTIDE SEQUENCE [LARGE SCALE GENOMIC DNA]</scope>
    <source>
        <strain evidence="14">LN</strain>
    </source>
</reference>
<evidence type="ECO:0000256" key="10">
    <source>
        <dbReference type="SAM" id="MobiDB-lite"/>
    </source>
</evidence>
<dbReference type="CDD" id="cd18029">
    <property type="entry name" value="DEXHc_XPB"/>
    <property type="match status" value="1"/>
</dbReference>
<name>A0ABZ1BR47_9FIRM</name>
<dbReference type="PANTHER" id="PTHR11274">
    <property type="entry name" value="RAD25/XP-B DNA REPAIR HELICASE"/>
    <property type="match status" value="1"/>
</dbReference>
<keyword evidence="2" id="KW-0547">Nucleotide-binding</keyword>
<dbReference type="PROSITE" id="PS51194">
    <property type="entry name" value="HELICASE_CTER"/>
    <property type="match status" value="1"/>
</dbReference>
<dbReference type="EMBL" id="CP141614">
    <property type="protein sequence ID" value="WRP15279.1"/>
    <property type="molecule type" value="Genomic_DNA"/>
</dbReference>
<evidence type="ECO:0000259" key="12">
    <source>
        <dbReference type="PROSITE" id="PS51194"/>
    </source>
</evidence>
<dbReference type="SMART" id="SM00487">
    <property type="entry name" value="DEXDc"/>
    <property type="match status" value="1"/>
</dbReference>
<accession>A0ABZ1BR47</accession>
<evidence type="ECO:0000256" key="1">
    <source>
        <dbReference type="ARBA" id="ARBA00006637"/>
    </source>
</evidence>
<dbReference type="Pfam" id="PF16203">
    <property type="entry name" value="ERCC3_RAD25_C"/>
    <property type="match status" value="1"/>
</dbReference>
<comment type="similarity">
    <text evidence="1">Belongs to the helicase family. RAD25/XPB subfamily.</text>
</comment>
<dbReference type="GO" id="GO:0004386">
    <property type="term" value="F:helicase activity"/>
    <property type="evidence" value="ECO:0007669"/>
    <property type="project" value="UniProtKB-KW"/>
</dbReference>
<dbReference type="EC" id="5.6.2.4" evidence="8"/>
<dbReference type="Pfam" id="PF13625">
    <property type="entry name" value="Helicase_C_3"/>
    <property type="match status" value="1"/>
</dbReference>
<sequence>MGYRPENPVIVQSNHEILLEVDNPRYEEARDALARFAELEKSPEHIHTYRITPLSLWNAAASGLSASDVLSVLERYGKFDVPLAIAQVVQEYMARYGLVKLVRGGGAPANGKATRGGARRHGAAAGGRDGQTLLLTSTDPAVIEEIAHHPRLAPYLLGRVDQRTLAVDGRYRGHVKQALVHIGYPVEDLAGYVQGAALEMALRPVTRSGRPFALRDYQRQAVDAFWVEGTERGGNGVVVLPCGAGKTIVGLGVMARARTQTLILSTNVTAVRQWVAEILDKTTLGEEDVGEYTGEAKEVKPVTVATYQILTHRRAGDDEYPHFALFNSRDWGLIIYDEVHLLPADVFRITAEIQARRRLGLTATLIREDGRETDVFSLIGPKRFDVPWRDLEKARWIATAECFELRVPLDESVRMSYAVAEDREKFRIASENPRKLAVVRALCRYHRGDQVLIIGQYLAQLEAIASMLDAPLITGRTPNARREELYAAFKEGRVRCLVVSKVANFAVDLPDASVAIQVSGTFGSRQEEAQRLGRILRPKAGDNVARFYSIVTAPSAEQRFAAKRQLFLTEQGYRYAIYSAERAVALLEAGQGLSVDGEAPALTGMAPGSPALLEADRQS</sequence>
<dbReference type="InterPro" id="IPR006935">
    <property type="entry name" value="Helicase/UvrB_N"/>
</dbReference>
<feature type="region of interest" description="Disordered" evidence="10">
    <location>
        <begin position="108"/>
        <end position="130"/>
    </location>
</feature>
<dbReference type="InterPro" id="IPR032438">
    <property type="entry name" value="ERCC3_RAD25_C"/>
</dbReference>
<feature type="domain" description="Helicase ATP-binding" evidence="11">
    <location>
        <begin position="227"/>
        <end position="383"/>
    </location>
</feature>
<dbReference type="InterPro" id="IPR050615">
    <property type="entry name" value="ATP-dep_DNA_Helicase"/>
</dbReference>
<evidence type="ECO:0000256" key="3">
    <source>
        <dbReference type="ARBA" id="ARBA00022801"/>
    </source>
</evidence>
<evidence type="ECO:0000256" key="6">
    <source>
        <dbReference type="ARBA" id="ARBA00023235"/>
    </source>
</evidence>
<evidence type="ECO:0000256" key="8">
    <source>
        <dbReference type="ARBA" id="ARBA00034808"/>
    </source>
</evidence>
<dbReference type="InterPro" id="IPR001650">
    <property type="entry name" value="Helicase_C-like"/>
</dbReference>
<comment type="catalytic activity">
    <reaction evidence="7">
        <text>Couples ATP hydrolysis with the unwinding of duplex DNA by translocating in the 3'-5' direction.</text>
        <dbReference type="EC" id="5.6.2.4"/>
    </reaction>
</comment>
<evidence type="ECO:0000256" key="9">
    <source>
        <dbReference type="ARBA" id="ARBA00048988"/>
    </source>
</evidence>
<dbReference type="SUPFAM" id="SSF52540">
    <property type="entry name" value="P-loop containing nucleoside triphosphate hydrolases"/>
    <property type="match status" value="2"/>
</dbReference>